<evidence type="ECO:0008006" key="3">
    <source>
        <dbReference type="Google" id="ProtNLM"/>
    </source>
</evidence>
<accession>A0A6J4HY59</accession>
<gene>
    <name evidence="2" type="ORF">AVDCRST_MAG57-1200</name>
</gene>
<dbReference type="PANTHER" id="PTHR39555">
    <property type="entry name" value="FIMBRIAL ASSEMBLY PROTEIN PILO-LIKE PROTEIN-RELATED"/>
    <property type="match status" value="1"/>
</dbReference>
<protein>
    <recommendedName>
        <fullName evidence="3">Type IV pilus biogenesis protein PilO</fullName>
    </recommendedName>
</protein>
<feature type="non-terminal residue" evidence="2">
    <location>
        <position position="248"/>
    </location>
</feature>
<evidence type="ECO:0000313" key="2">
    <source>
        <dbReference type="EMBL" id="CAA9234440.1"/>
    </source>
</evidence>
<organism evidence="2">
    <name type="scientific">uncultured Blastococcus sp</name>
    <dbReference type="NCBI Taxonomy" id="217144"/>
    <lineage>
        <taxon>Bacteria</taxon>
        <taxon>Bacillati</taxon>
        <taxon>Actinomycetota</taxon>
        <taxon>Actinomycetes</taxon>
        <taxon>Geodermatophilales</taxon>
        <taxon>Geodermatophilaceae</taxon>
        <taxon>Blastococcus</taxon>
        <taxon>environmental samples</taxon>
    </lineage>
</organism>
<feature type="compositionally biased region" description="Polar residues" evidence="1">
    <location>
        <begin position="183"/>
        <end position="193"/>
    </location>
</feature>
<name>A0A6J4HY59_9ACTN</name>
<sequence length="248" mass="24420">MDKLKQWIALSVAGALAILAAGWFLVISPKRTEAADLRSQAEQSVSANAVLQTQIEVLKAKATDLPKEQARLARVAAKIPENPGLPALVRALVEASSASGVELVSITPGQPVLATAAAPATGQPAAEGAAPAPAPAAPAGGVAGAGQLASIPVAINIVGGYFEVARFVGQLETLPRALRVNNLSLTPGASPTSAKADPSELAEGDSLTTTISGTVFMTAGSKPAAAPVVAPAAPGSTTAAVPAPAAAP</sequence>
<dbReference type="Gene3D" id="3.30.70.60">
    <property type="match status" value="1"/>
</dbReference>
<reference evidence="2" key="1">
    <citation type="submission" date="2020-02" db="EMBL/GenBank/DDBJ databases">
        <authorList>
            <person name="Meier V. D."/>
        </authorList>
    </citation>
    <scope>NUCLEOTIDE SEQUENCE</scope>
    <source>
        <strain evidence="2">AVDCRST_MAG57</strain>
    </source>
</reference>
<evidence type="ECO:0000256" key="1">
    <source>
        <dbReference type="SAM" id="MobiDB-lite"/>
    </source>
</evidence>
<dbReference type="InterPro" id="IPR014717">
    <property type="entry name" value="Transl_elong_EF1B/ribsomal_bS6"/>
</dbReference>
<dbReference type="Pfam" id="PF04350">
    <property type="entry name" value="PilO"/>
    <property type="match status" value="1"/>
</dbReference>
<dbReference type="InterPro" id="IPR007445">
    <property type="entry name" value="PilO"/>
</dbReference>
<dbReference type="GO" id="GO:0043107">
    <property type="term" value="P:type IV pilus-dependent motility"/>
    <property type="evidence" value="ECO:0007669"/>
    <property type="project" value="InterPro"/>
</dbReference>
<feature type="region of interest" description="Disordered" evidence="1">
    <location>
        <begin position="227"/>
        <end position="248"/>
    </location>
</feature>
<dbReference type="GO" id="GO:0043683">
    <property type="term" value="P:type IV pilus assembly"/>
    <property type="evidence" value="ECO:0007669"/>
    <property type="project" value="InterPro"/>
</dbReference>
<feature type="region of interest" description="Disordered" evidence="1">
    <location>
        <begin position="183"/>
        <end position="203"/>
    </location>
</feature>
<dbReference type="PANTHER" id="PTHR39555:SF1">
    <property type="entry name" value="TYPE IV PILUS INNER MEMBRANE COMPONENT PILO"/>
    <property type="match status" value="1"/>
</dbReference>
<dbReference type="AlphaFoldDB" id="A0A6J4HY59"/>
<dbReference type="EMBL" id="CADCTI010000107">
    <property type="protein sequence ID" value="CAA9234440.1"/>
    <property type="molecule type" value="Genomic_DNA"/>
</dbReference>
<proteinExistence type="predicted"/>